<dbReference type="AlphaFoldDB" id="A0A6G0T592"/>
<reference evidence="2 3" key="1">
    <citation type="submission" date="2019-08" db="EMBL/GenBank/DDBJ databases">
        <title>The genome of the soybean aphid Biotype 1, its phylome, world population structure and adaptation to the North American continent.</title>
        <authorList>
            <person name="Giordano R."/>
            <person name="Donthu R.K."/>
            <person name="Hernandez A.G."/>
            <person name="Wright C.L."/>
            <person name="Zimin A.V."/>
        </authorList>
    </citation>
    <scope>NUCLEOTIDE SEQUENCE [LARGE SCALE GENOMIC DNA]</scope>
    <source>
        <tissue evidence="2">Whole aphids</tissue>
    </source>
</reference>
<gene>
    <name evidence="2" type="ORF">AGLY_014481</name>
</gene>
<feature type="region of interest" description="Disordered" evidence="1">
    <location>
        <begin position="1"/>
        <end position="23"/>
    </location>
</feature>
<dbReference type="EMBL" id="VYZN01000064">
    <property type="protein sequence ID" value="KAE9525067.1"/>
    <property type="molecule type" value="Genomic_DNA"/>
</dbReference>
<protein>
    <submittedName>
        <fullName evidence="2">Uncharacterized protein</fullName>
    </submittedName>
</protein>
<name>A0A6G0T592_APHGL</name>
<sequence length="273" mass="31518">MELPMPFFSSLSSSYSPSSSSLLLPPSDEPERYIHMIFSIDRVQISLISDKHNKNVVLEEGVDNDNVILSSLLVVNCCTVCLIAGVTQSPPLLQLLLLPTAVLPYGVLMTMSFMATDELVYRHRFIFLPITIVALVENTSDKNHVNDEYNNYCYYSDSYHLISKRTTVHLSYSYQSYYLSVDNEARNVFSLYLHTNVLYITKLSWAASAPIRAQILYSYIIKFQSELTMRMFEEIFTAIKIILYSRFWSFRNGEFQMDVRESCEITLNMIFKT</sequence>
<comment type="caution">
    <text evidence="2">The sequence shown here is derived from an EMBL/GenBank/DDBJ whole genome shotgun (WGS) entry which is preliminary data.</text>
</comment>
<evidence type="ECO:0000313" key="2">
    <source>
        <dbReference type="EMBL" id="KAE9525067.1"/>
    </source>
</evidence>
<dbReference type="Proteomes" id="UP000475862">
    <property type="component" value="Unassembled WGS sequence"/>
</dbReference>
<proteinExistence type="predicted"/>
<keyword evidence="3" id="KW-1185">Reference proteome</keyword>
<organism evidence="2 3">
    <name type="scientific">Aphis glycines</name>
    <name type="common">Soybean aphid</name>
    <dbReference type="NCBI Taxonomy" id="307491"/>
    <lineage>
        <taxon>Eukaryota</taxon>
        <taxon>Metazoa</taxon>
        <taxon>Ecdysozoa</taxon>
        <taxon>Arthropoda</taxon>
        <taxon>Hexapoda</taxon>
        <taxon>Insecta</taxon>
        <taxon>Pterygota</taxon>
        <taxon>Neoptera</taxon>
        <taxon>Paraneoptera</taxon>
        <taxon>Hemiptera</taxon>
        <taxon>Sternorrhyncha</taxon>
        <taxon>Aphidomorpha</taxon>
        <taxon>Aphidoidea</taxon>
        <taxon>Aphididae</taxon>
        <taxon>Aphidini</taxon>
        <taxon>Aphis</taxon>
        <taxon>Aphis</taxon>
    </lineage>
</organism>
<accession>A0A6G0T592</accession>
<evidence type="ECO:0000256" key="1">
    <source>
        <dbReference type="SAM" id="MobiDB-lite"/>
    </source>
</evidence>
<evidence type="ECO:0000313" key="3">
    <source>
        <dbReference type="Proteomes" id="UP000475862"/>
    </source>
</evidence>